<proteinExistence type="inferred from homology"/>
<accession>A0A1A6GUY7</accession>
<feature type="domain" description="BAAT/Acyl-CoA thioester hydrolase C-terminal" evidence="6">
    <location>
        <begin position="206"/>
        <end position="413"/>
    </location>
</feature>
<dbReference type="Pfam" id="PF08840">
    <property type="entry name" value="BAAT_C"/>
    <property type="match status" value="1"/>
</dbReference>
<evidence type="ECO:0008006" key="9">
    <source>
        <dbReference type="Google" id="ProtNLM"/>
    </source>
</evidence>
<dbReference type="STRING" id="56216.A0A1A6GUY7"/>
<dbReference type="InterPro" id="IPR029058">
    <property type="entry name" value="AB_hydrolase_fold"/>
</dbReference>
<keyword evidence="2" id="KW-0276">Fatty acid metabolism</keyword>
<organism evidence="7 8">
    <name type="scientific">Neotoma lepida</name>
    <name type="common">Desert woodrat</name>
    <dbReference type="NCBI Taxonomy" id="56216"/>
    <lineage>
        <taxon>Eukaryota</taxon>
        <taxon>Metazoa</taxon>
        <taxon>Chordata</taxon>
        <taxon>Craniata</taxon>
        <taxon>Vertebrata</taxon>
        <taxon>Euteleostomi</taxon>
        <taxon>Mammalia</taxon>
        <taxon>Eutheria</taxon>
        <taxon>Euarchontoglires</taxon>
        <taxon>Glires</taxon>
        <taxon>Rodentia</taxon>
        <taxon>Myomorpha</taxon>
        <taxon>Muroidea</taxon>
        <taxon>Cricetidae</taxon>
        <taxon>Neotominae</taxon>
        <taxon>Neotoma</taxon>
    </lineage>
</organism>
<dbReference type="Gene3D" id="3.40.50.1820">
    <property type="entry name" value="alpha/beta hydrolase"/>
    <property type="match status" value="1"/>
</dbReference>
<dbReference type="OrthoDB" id="6347013at2759"/>
<comment type="caution">
    <text evidence="7">The sequence shown here is derived from an EMBL/GenBank/DDBJ whole genome shotgun (WGS) entry which is preliminary data.</text>
</comment>
<dbReference type="Gene3D" id="2.60.40.2240">
    <property type="entry name" value="Acyl-CoA thioester hydrolase/BAAT N-terminal domain"/>
    <property type="match status" value="1"/>
</dbReference>
<evidence type="ECO:0000256" key="1">
    <source>
        <dbReference type="ARBA" id="ARBA00006538"/>
    </source>
</evidence>
<dbReference type="AlphaFoldDB" id="A0A1A6GUY7"/>
<dbReference type="InterPro" id="IPR042490">
    <property type="entry name" value="Thio_Ohase/BAAT_N"/>
</dbReference>
<dbReference type="PANTHER" id="PTHR10824:SF18">
    <property type="entry name" value="BILE ACID-COA:AMINO ACID N-ACYLTRANSFERASE"/>
    <property type="match status" value="1"/>
</dbReference>
<dbReference type="GO" id="GO:0006637">
    <property type="term" value="P:acyl-CoA metabolic process"/>
    <property type="evidence" value="ECO:0007669"/>
    <property type="project" value="InterPro"/>
</dbReference>
<dbReference type="InterPro" id="IPR014940">
    <property type="entry name" value="BAAT_C"/>
</dbReference>
<dbReference type="Pfam" id="PF04775">
    <property type="entry name" value="Bile_Hydr_Trans"/>
    <property type="match status" value="1"/>
</dbReference>
<keyword evidence="3" id="KW-0443">Lipid metabolism</keyword>
<evidence type="ECO:0000259" key="5">
    <source>
        <dbReference type="Pfam" id="PF04775"/>
    </source>
</evidence>
<evidence type="ECO:0000259" key="6">
    <source>
        <dbReference type="Pfam" id="PF08840"/>
    </source>
</evidence>
<evidence type="ECO:0000256" key="3">
    <source>
        <dbReference type="ARBA" id="ARBA00023098"/>
    </source>
</evidence>
<evidence type="ECO:0000313" key="8">
    <source>
        <dbReference type="Proteomes" id="UP000092124"/>
    </source>
</evidence>
<comment type="similarity">
    <text evidence="1">Belongs to the C/M/P thioester hydrolase family.</text>
</comment>
<dbReference type="PANTHER" id="PTHR10824">
    <property type="entry name" value="ACYL-COENZYME A THIOESTERASE-RELATED"/>
    <property type="match status" value="1"/>
</dbReference>
<name>A0A1A6GUY7_NEOLE</name>
<feature type="active site" description="Charge relay system" evidence="4">
    <location>
        <position position="362"/>
    </location>
</feature>
<dbReference type="EMBL" id="LZPO01066406">
    <property type="protein sequence ID" value="OBS70153.1"/>
    <property type="molecule type" value="Genomic_DNA"/>
</dbReference>
<evidence type="ECO:0000256" key="4">
    <source>
        <dbReference type="PIRSR" id="PIRSR016521-1"/>
    </source>
</evidence>
<gene>
    <name evidence="7" type="ORF">A6R68_01302</name>
</gene>
<dbReference type="InterPro" id="IPR016662">
    <property type="entry name" value="Acyl-CoA_thioEstase_long-chain"/>
</dbReference>
<evidence type="ECO:0000256" key="2">
    <source>
        <dbReference type="ARBA" id="ARBA00022832"/>
    </source>
</evidence>
<dbReference type="GO" id="GO:0005777">
    <property type="term" value="C:peroxisome"/>
    <property type="evidence" value="ECO:0007669"/>
    <property type="project" value="TreeGrafter"/>
</dbReference>
<reference evidence="7 8" key="1">
    <citation type="submission" date="2016-06" db="EMBL/GenBank/DDBJ databases">
        <title>The Draft Genome Sequence and Annotation of the Desert Woodrat Neotoma lepida.</title>
        <authorList>
            <person name="Campbell M."/>
            <person name="Oakeson K.F."/>
            <person name="Yandell M."/>
            <person name="Halpert J.R."/>
            <person name="Dearing D."/>
        </authorList>
    </citation>
    <scope>NUCLEOTIDE SEQUENCE [LARGE SCALE GENOMIC DNA]</scope>
    <source>
        <strain evidence="7">417</strain>
        <tissue evidence="7">Liver</tissue>
    </source>
</reference>
<dbReference type="SUPFAM" id="SSF53474">
    <property type="entry name" value="alpha/beta-Hydrolases"/>
    <property type="match status" value="1"/>
</dbReference>
<dbReference type="Proteomes" id="UP000092124">
    <property type="component" value="Unassembled WGS sequence"/>
</dbReference>
<dbReference type="GO" id="GO:0006631">
    <property type="term" value="P:fatty acid metabolic process"/>
    <property type="evidence" value="ECO:0007669"/>
    <property type="project" value="UniProtKB-KW"/>
</dbReference>
<feature type="active site" description="Charge relay system" evidence="4">
    <location>
        <position position="235"/>
    </location>
</feature>
<feature type="active site" description="Charge relay system" evidence="4">
    <location>
        <position position="328"/>
    </location>
</feature>
<sequence length="420" mass="46199">MAKLTATPLSALVDEPVHIRVTGLTPFQVVCLQASLKDEKGNLFASQAYYKANEVGEVDLERDPSLGGDYRGVHPMGLLWSLKPEKLLSRLAKRDVMNSPYQVHIELRSPYFPVKGIAISPLMDSLTLERWYVAPGVTRILVKEGRLRGALFLPPGEGPFPGVIDLFGSTGGLLEFRASLLASHGFAAFALAYWGYDDLPSHLEKIDLEYFEEGIEFLLKHPKVLGPGVGVVSVCKGAEIGLSMAVNLKRIKATVLINGPNFVSSDPHVYHGQVNRPVPCNIEFVTTNALGLAEFYRTFEETADKDSKYCFPIEKAEGHFLFVVGEDDKNLNSKVHAHQATAQLIKSGKKNWTLLSYPGAGHLIEPPYSPLCSASRIPFVIPSISWGGEVTSHAAAQEHSWKEIQKFLKNHLIPDTSSQL</sequence>
<dbReference type="FunFam" id="2.60.40.2240:FF:000001">
    <property type="entry name" value="acyl-coenzyme A thioesterase 4"/>
    <property type="match status" value="1"/>
</dbReference>
<feature type="domain" description="Acyl-CoA thioester hydrolase/bile acid-CoA amino acid N-acetyltransferase" evidence="5">
    <location>
        <begin position="14"/>
        <end position="144"/>
    </location>
</feature>
<dbReference type="GO" id="GO:0047617">
    <property type="term" value="F:fatty acyl-CoA hydrolase activity"/>
    <property type="evidence" value="ECO:0007669"/>
    <property type="project" value="TreeGrafter"/>
</dbReference>
<keyword evidence="8" id="KW-1185">Reference proteome</keyword>
<dbReference type="FunFam" id="3.40.50.1820:FF:000024">
    <property type="entry name" value="acyl-coenzyme A thioesterase 4"/>
    <property type="match status" value="1"/>
</dbReference>
<protein>
    <recommendedName>
        <fullName evidence="9">Bile acid-CoA:amino acid N-acyltransferase</fullName>
    </recommendedName>
</protein>
<dbReference type="InterPro" id="IPR006862">
    <property type="entry name" value="Thio_Ohase/aa_AcTrfase"/>
</dbReference>
<dbReference type="PIRSF" id="PIRSF016521">
    <property type="entry name" value="Acyl-CoA_hydro"/>
    <property type="match status" value="1"/>
</dbReference>
<evidence type="ECO:0000313" key="7">
    <source>
        <dbReference type="EMBL" id="OBS70153.1"/>
    </source>
</evidence>